<evidence type="ECO:0000313" key="2">
    <source>
        <dbReference type="Proteomes" id="UP001251374"/>
    </source>
</evidence>
<proteinExistence type="predicted"/>
<sequence>MELVSLSNWDISQNREKGVFVSYLGEARSLSTWKEFNNQELNKFYLEGSPLAGEIPLGSGKSLNMENIVKLFDRHASPEVAIYVDISSMPKKIMADFFLACLNAGFSLLRLRIIYAIAHFSKPGEKVYANRSIEPVHELFSGWSTPEPKPISLILGLGYEPHKAEGAAEFFEPSEQWLFKPTSSIGEYLDQVEDNNKNLLKDEEGRKLITYSVNDPEKTFGQLGMAVNYLLKKTNPVLLPFGPKIFFLMCLIYGYLYKELGVWDIHGEADNQNNEVQSSGVIVGMEVVFQKISGQ</sequence>
<evidence type="ECO:0000313" key="1">
    <source>
        <dbReference type="EMBL" id="MDR5907567.1"/>
    </source>
</evidence>
<dbReference type="Proteomes" id="UP001251374">
    <property type="component" value="Unassembled WGS sequence"/>
</dbReference>
<name>A0ABU1HJ98_9GAMM</name>
<gene>
    <name evidence="1" type="ORF">QC821_20035</name>
</gene>
<keyword evidence="2" id="KW-1185">Reference proteome</keyword>
<dbReference type="RefSeq" id="WP_309725024.1">
    <property type="nucleotide sequence ID" value="NZ_JARWAM010000021.1"/>
</dbReference>
<dbReference type="EMBL" id="JARWAM010000021">
    <property type="protein sequence ID" value="MDR5907567.1"/>
    <property type="molecule type" value="Genomic_DNA"/>
</dbReference>
<comment type="caution">
    <text evidence="1">The sequence shown here is derived from an EMBL/GenBank/DDBJ whole genome shotgun (WGS) entry which is preliminary data.</text>
</comment>
<reference evidence="1 2" key="1">
    <citation type="submission" date="2023-04" db="EMBL/GenBank/DDBJ databases">
        <title>A long-awaited taxogenomic arrangement of the family Halomonadaceae.</title>
        <authorList>
            <person name="De La Haba R."/>
            <person name="Chuvochina M."/>
            <person name="Wittouck S."/>
            <person name="Arahal D.R."/>
            <person name="Sanchez-Porro C."/>
            <person name="Hugenholtz P."/>
            <person name="Ventosa A."/>
        </authorList>
    </citation>
    <scope>NUCLEOTIDE SEQUENCE [LARGE SCALE GENOMIC DNA]</scope>
    <source>
        <strain evidence="1 2">DSM 26770</strain>
    </source>
</reference>
<protein>
    <submittedName>
        <fullName evidence="1">Uncharacterized protein</fullName>
    </submittedName>
</protein>
<accession>A0ABU1HJ98</accession>
<organism evidence="1 2">
    <name type="scientific">Franzmannia qiaohouensis</name>
    <dbReference type="NCBI Taxonomy" id="1329370"/>
    <lineage>
        <taxon>Bacteria</taxon>
        <taxon>Pseudomonadati</taxon>
        <taxon>Pseudomonadota</taxon>
        <taxon>Gammaproteobacteria</taxon>
        <taxon>Oceanospirillales</taxon>
        <taxon>Halomonadaceae</taxon>
        <taxon>Franzmannia</taxon>
    </lineage>
</organism>